<accession>V6LMX3</accession>
<dbReference type="PANTHER" id="PTHR20921">
    <property type="entry name" value="TRANSMEMBRANE PROTEIN 222"/>
    <property type="match status" value="1"/>
</dbReference>
<dbReference type="PANTHER" id="PTHR20921:SF0">
    <property type="entry name" value="TRANSMEMBRANE PROTEIN 222"/>
    <property type="match status" value="1"/>
</dbReference>
<gene>
    <name evidence="1" type="ORF">SS50377_15082</name>
</gene>
<organism evidence="1">
    <name type="scientific">Spironucleus salmonicida</name>
    <dbReference type="NCBI Taxonomy" id="348837"/>
    <lineage>
        <taxon>Eukaryota</taxon>
        <taxon>Metamonada</taxon>
        <taxon>Diplomonadida</taxon>
        <taxon>Hexamitidae</taxon>
        <taxon>Hexamitinae</taxon>
        <taxon>Spironucleus</taxon>
    </lineage>
</organism>
<dbReference type="Gene3D" id="3.90.1720.30">
    <property type="entry name" value="PPPDE domains"/>
    <property type="match status" value="1"/>
</dbReference>
<name>V6LMX3_9EUKA</name>
<dbReference type="AlphaFoldDB" id="V6LMX3"/>
<sequence>MNPYSIVWAPIPCISIIPIIGHMGITDSNGIIYDFGGSYFINIDQQNTSFGAPTRHYSLGLELLQDQIERWDGCIQKYSQQYKVMQYSLFTNNCHHFIINILYDLKIINSLSVLRFTLKYRPYMIKFKSVKVQQLYD</sequence>
<keyword evidence="1" id="KW-0472">Membrane</keyword>
<dbReference type="Pfam" id="PF05608">
    <property type="entry name" value="RTE1"/>
    <property type="match status" value="2"/>
</dbReference>
<dbReference type="InterPro" id="IPR042266">
    <property type="entry name" value="PPPDE_sf"/>
</dbReference>
<keyword evidence="1" id="KW-0812">Transmembrane</keyword>
<evidence type="ECO:0000313" key="1">
    <source>
        <dbReference type="EMBL" id="EST45061.1"/>
    </source>
</evidence>
<dbReference type="EMBL" id="KI546101">
    <property type="protein sequence ID" value="EST45061.1"/>
    <property type="molecule type" value="Genomic_DNA"/>
</dbReference>
<dbReference type="InterPro" id="IPR008496">
    <property type="entry name" value="TMEM222/RTE1"/>
</dbReference>
<protein>
    <submittedName>
        <fullName evidence="1">Transmembrane domain-containing protein</fullName>
    </submittedName>
</protein>
<proteinExistence type="predicted"/>
<reference evidence="1" key="1">
    <citation type="journal article" date="2014" name="PLoS Genet.">
        <title>The Genome of Spironucleus salmonicida Highlights a Fish Pathogen Adapted to Fluctuating Environments.</title>
        <authorList>
            <person name="Xu F."/>
            <person name="Jerlstrom-Hultqvist J."/>
            <person name="Einarsson E."/>
            <person name="Astvaldsson A."/>
            <person name="Svard S.G."/>
            <person name="Andersson J.O."/>
        </authorList>
    </citation>
    <scope>NUCLEOTIDE SEQUENCE</scope>
</reference>